<dbReference type="CDD" id="cd00038">
    <property type="entry name" value="CAP_ED"/>
    <property type="match status" value="3"/>
</dbReference>
<dbReference type="Proteomes" id="UP000285060">
    <property type="component" value="Unassembled WGS sequence"/>
</dbReference>
<dbReference type="InterPro" id="IPR014710">
    <property type="entry name" value="RmlC-like_jellyroll"/>
</dbReference>
<dbReference type="InterPro" id="IPR044926">
    <property type="entry name" value="RGS_subdomain_2"/>
</dbReference>
<dbReference type="SUPFAM" id="SSF51206">
    <property type="entry name" value="cAMP-binding domain-like"/>
    <property type="match status" value="3"/>
</dbReference>
<dbReference type="PROSITE" id="PS00889">
    <property type="entry name" value="CNMP_BINDING_2"/>
    <property type="match status" value="1"/>
</dbReference>
<dbReference type="Pfam" id="PF00615">
    <property type="entry name" value="RGS"/>
    <property type="match status" value="1"/>
</dbReference>
<feature type="domain" description="Cyclic nucleotide-binding" evidence="2">
    <location>
        <begin position="258"/>
        <end position="374"/>
    </location>
</feature>
<dbReference type="PANTHER" id="PTHR10845">
    <property type="entry name" value="REGULATOR OF G PROTEIN SIGNALING"/>
    <property type="match status" value="1"/>
</dbReference>
<dbReference type="SMART" id="SM00315">
    <property type="entry name" value="RGS"/>
    <property type="match status" value="2"/>
</dbReference>
<evidence type="ECO:0000313" key="5">
    <source>
        <dbReference type="Proteomes" id="UP000285060"/>
    </source>
</evidence>
<protein>
    <recommendedName>
        <fullName evidence="6">Cyclic nucleotide-binding domain-containing protein</fullName>
    </recommendedName>
</protein>
<evidence type="ECO:0000313" key="4">
    <source>
        <dbReference type="EMBL" id="RHY33950.1"/>
    </source>
</evidence>
<dbReference type="InterPro" id="IPR036305">
    <property type="entry name" value="RGS_sf"/>
</dbReference>
<feature type="domain" description="Cyclic nucleotide-binding" evidence="2">
    <location>
        <begin position="890"/>
        <end position="1013"/>
    </location>
</feature>
<dbReference type="CDD" id="cd07440">
    <property type="entry name" value="RGS"/>
    <property type="match status" value="1"/>
</dbReference>
<dbReference type="InterPro" id="IPR018490">
    <property type="entry name" value="cNMP-bd_dom_sf"/>
</dbReference>
<keyword evidence="5" id="KW-1185">Reference proteome</keyword>
<feature type="domain" description="RGS" evidence="3">
    <location>
        <begin position="1220"/>
        <end position="1250"/>
    </location>
</feature>
<gene>
    <name evidence="4" type="ORF">DYB32_001268</name>
</gene>
<name>A0A418B706_9STRA</name>
<feature type="domain" description="Cyclic nucleotide-binding" evidence="2">
    <location>
        <begin position="1026"/>
        <end position="1133"/>
    </location>
</feature>
<dbReference type="InterPro" id="IPR000595">
    <property type="entry name" value="cNMP-bd_dom"/>
</dbReference>
<dbReference type="InterPro" id="IPR018488">
    <property type="entry name" value="cNMP-bd_CS"/>
</dbReference>
<dbReference type="VEuPathDB" id="FungiDB:H310_04444"/>
<sequence length="1328" mass="146977">MGGAFSRSKVGVLSYLHHESAAVKRKETLWGASLLAPLYSIRSLPSLAAVSHEIVLTPRSSTHIIPDDMHLLFIYSGHITATVLDVGTVSFLIERTKRSGARRRSLLHREDSLAVRLRCYAIDREHATEEVMLCRRGGHSGGTYLLRFVASKIRSHEVVVKSLLVTQVDVKAKSRAMALPPIVPSNPRGATWGRFNSLVPIVPKRGSTQHGAGGASPMATSAAVGSTSHHSTNATTPVDPGNVPITEDCASILQSSPYFAGISHTDLTALSDMGTISIVQNDCAVMQEREDGGHEMFVVLAGDLRETKVLKPVATLHSGSCMGEMTLLLRGPRTASVTAITNCMLVSIERSTLLSFLRRHPKVEANLKSVLVTRLLQNAVGKRSVPMFDAFQYDDVMKLVPHFFIEHSVARGTELHGTTTAMTRAAKRRFRIILSGTVEIIPATSGSASEFRQAGYIGELMPGMDAMAPGTRAVASTDCAFLSVHNDLCWGHLTGQAKAEALIRWHQTNCTVDMVLRHPPARQYYLRFLSFEFSDENLLFVIDVQAFKFSPTVAVDAKAIVAEYILESSPKQVNVDAKMRNDIVAALPHVVDETQNGIFDKAVDEITTLMRKDSFPRFKKTPFFKDMLAAFPALDHQKRTADATTTEGPDADRGEHADIGKRFKHVLDQVFAHRDLRRDLSRTHGIGSSREAYKEKQDLWGASLLSPLFVEDDLETLSTLSVGRVVVPTFPLINHRCKFALCYEGELTAVIPKIGTVLFKIGPQKQYLGLKRLSTAAGFSFSRVFHKSVIENDNKFVIDTEEMLVSVYASDAKLALASEFLLRFVVNKMNGNEVIIKSFRATSLQVVKRAKVIALERQTTKYDAHSAGVYYLLNNVLNSDSLTLLRSVSFFADLSDEKLVRLADLSTISVLAPDVVIFRENDEEGSEMFIILAGSLEVTVQSKVPGEPPFVLATLQPGSCFGEMALMTRVPRAATVTVVENAMLLSIERKAFLDFLADNKEVKGTMTSLLQDRLMKKALTANIVPFFSAIEYRQIMALSRHFQIEDHFSPGDVIVTPDMYPQQFSIVICGSVEVVDATPDSTMTCSLGPGSHFGAFGSLVPAKTGSPLVQRSVVAKSKCVLFTCAHDAIAKVIETSPIDTAEMFIRWTRDACDVKHVMQHPKAREYLVDFCKSEFSDENVLFLMELQTYIHSRSFEECMYYPLLRIGMGEVDEMAVELTMFEPARLEIARLVAKDNFPRFKKAPQFRAMMAAFEPYAHATHISSQDACTQFKENIVLSPRNRNTTELLYKFVKILETVNLHKTRRSSMLRGADSDLAPMLSNKVAIEK</sequence>
<evidence type="ECO:0000259" key="3">
    <source>
        <dbReference type="PROSITE" id="PS50132"/>
    </source>
</evidence>
<dbReference type="Gene3D" id="2.60.120.10">
    <property type="entry name" value="Jelly Rolls"/>
    <property type="match status" value="3"/>
</dbReference>
<comment type="caution">
    <text evidence="4">The sequence shown here is derived from an EMBL/GenBank/DDBJ whole genome shotgun (WGS) entry which is preliminary data.</text>
</comment>
<feature type="region of interest" description="Disordered" evidence="1">
    <location>
        <begin position="206"/>
        <end position="241"/>
    </location>
</feature>
<dbReference type="PROSITE" id="PS50042">
    <property type="entry name" value="CNMP_BINDING_3"/>
    <property type="match status" value="3"/>
</dbReference>
<dbReference type="EMBL" id="QUSY01000050">
    <property type="protein sequence ID" value="RHY33950.1"/>
    <property type="molecule type" value="Genomic_DNA"/>
</dbReference>
<evidence type="ECO:0000256" key="1">
    <source>
        <dbReference type="SAM" id="MobiDB-lite"/>
    </source>
</evidence>
<accession>A0A418B706</accession>
<proteinExistence type="predicted"/>
<dbReference type="PANTHER" id="PTHR10845:SF192">
    <property type="entry name" value="DOUBLE HIT, ISOFORM B"/>
    <property type="match status" value="1"/>
</dbReference>
<dbReference type="InterPro" id="IPR016137">
    <property type="entry name" value="RGS"/>
</dbReference>
<dbReference type="PROSITE" id="PS50132">
    <property type="entry name" value="RGS"/>
    <property type="match status" value="3"/>
</dbReference>
<dbReference type="SUPFAM" id="SSF48097">
    <property type="entry name" value="Regulator of G-protein signaling, RGS"/>
    <property type="match status" value="2"/>
</dbReference>
<dbReference type="SMART" id="SM00100">
    <property type="entry name" value="cNMP"/>
    <property type="match status" value="3"/>
</dbReference>
<dbReference type="Gene3D" id="1.10.167.10">
    <property type="entry name" value="Regulator of G-protein Signalling 4, domain 2"/>
    <property type="match status" value="2"/>
</dbReference>
<organism evidence="4 5">
    <name type="scientific">Aphanomyces invadans</name>
    <dbReference type="NCBI Taxonomy" id="157072"/>
    <lineage>
        <taxon>Eukaryota</taxon>
        <taxon>Sar</taxon>
        <taxon>Stramenopiles</taxon>
        <taxon>Oomycota</taxon>
        <taxon>Saprolegniomycetes</taxon>
        <taxon>Saprolegniales</taxon>
        <taxon>Verrucalvaceae</taxon>
        <taxon>Aphanomyces</taxon>
    </lineage>
</organism>
<dbReference type="Pfam" id="PF00027">
    <property type="entry name" value="cNMP_binding"/>
    <property type="match status" value="3"/>
</dbReference>
<feature type="compositionally biased region" description="Polar residues" evidence="1">
    <location>
        <begin position="223"/>
        <end position="236"/>
    </location>
</feature>
<dbReference type="VEuPathDB" id="FungiDB:H310_07472"/>
<evidence type="ECO:0000259" key="2">
    <source>
        <dbReference type="PROSITE" id="PS50042"/>
    </source>
</evidence>
<feature type="domain" description="RGS" evidence="3">
    <location>
        <begin position="511"/>
        <end position="628"/>
    </location>
</feature>
<feature type="domain" description="RGS" evidence="3">
    <location>
        <begin position="1153"/>
        <end position="1197"/>
    </location>
</feature>
<reference evidence="4 5" key="1">
    <citation type="submission" date="2018-08" db="EMBL/GenBank/DDBJ databases">
        <title>Aphanomyces genome sequencing and annotation.</title>
        <authorList>
            <person name="Minardi D."/>
            <person name="Oidtmann B."/>
            <person name="Van Der Giezen M."/>
            <person name="Studholme D.J."/>
        </authorList>
    </citation>
    <scope>NUCLEOTIDE SEQUENCE [LARGE SCALE GENOMIC DNA]</scope>
    <source>
        <strain evidence="4 5">NJM0002</strain>
    </source>
</reference>
<evidence type="ECO:0008006" key="6">
    <source>
        <dbReference type="Google" id="ProtNLM"/>
    </source>
</evidence>